<sequence length="120" mass="13782">MRITSHGRDLRRPHPREVCRGYDRCSRNCPSNMSWEPPRRTPHCCATRRSPLQCSLAAVSAKMLRVAHGRGSSELAARISPSRGDLSRWSSFLHLYFQKPPGNQRIGSFKLNTRGNYHFF</sequence>
<name>A0AAV6JKA7_9ERIC</name>
<evidence type="ECO:0000313" key="2">
    <source>
        <dbReference type="Proteomes" id="UP000823749"/>
    </source>
</evidence>
<protein>
    <submittedName>
        <fullName evidence="1">Uncharacterized protein</fullName>
    </submittedName>
</protein>
<reference evidence="1" key="1">
    <citation type="submission" date="2020-08" db="EMBL/GenBank/DDBJ databases">
        <title>Plant Genome Project.</title>
        <authorList>
            <person name="Zhang R.-G."/>
        </authorList>
    </citation>
    <scope>NUCLEOTIDE SEQUENCE</scope>
    <source>
        <strain evidence="1">WSP0</strain>
        <tissue evidence="1">Leaf</tissue>
    </source>
</reference>
<organism evidence="1 2">
    <name type="scientific">Rhododendron griersonianum</name>
    <dbReference type="NCBI Taxonomy" id="479676"/>
    <lineage>
        <taxon>Eukaryota</taxon>
        <taxon>Viridiplantae</taxon>
        <taxon>Streptophyta</taxon>
        <taxon>Embryophyta</taxon>
        <taxon>Tracheophyta</taxon>
        <taxon>Spermatophyta</taxon>
        <taxon>Magnoliopsida</taxon>
        <taxon>eudicotyledons</taxon>
        <taxon>Gunneridae</taxon>
        <taxon>Pentapetalae</taxon>
        <taxon>asterids</taxon>
        <taxon>Ericales</taxon>
        <taxon>Ericaceae</taxon>
        <taxon>Ericoideae</taxon>
        <taxon>Rhodoreae</taxon>
        <taxon>Rhododendron</taxon>
    </lineage>
</organism>
<dbReference type="AlphaFoldDB" id="A0AAV6JKA7"/>
<gene>
    <name evidence="1" type="ORF">RHGRI_020066</name>
</gene>
<comment type="caution">
    <text evidence="1">The sequence shown here is derived from an EMBL/GenBank/DDBJ whole genome shotgun (WGS) entry which is preliminary data.</text>
</comment>
<proteinExistence type="predicted"/>
<evidence type="ECO:0000313" key="1">
    <source>
        <dbReference type="EMBL" id="KAG5539730.1"/>
    </source>
</evidence>
<accession>A0AAV6JKA7</accession>
<dbReference type="EMBL" id="JACTNZ010000007">
    <property type="protein sequence ID" value="KAG5539730.1"/>
    <property type="molecule type" value="Genomic_DNA"/>
</dbReference>
<dbReference type="Proteomes" id="UP000823749">
    <property type="component" value="Chromosome 7"/>
</dbReference>
<keyword evidence="2" id="KW-1185">Reference proteome</keyword>